<keyword evidence="2" id="KW-1185">Reference proteome</keyword>
<proteinExistence type="predicted"/>
<dbReference type="InterPro" id="IPR010131">
    <property type="entry name" value="MdtP/NodT-like"/>
</dbReference>
<accession>A0ABT7PQW9</accession>
<evidence type="ECO:0000313" key="1">
    <source>
        <dbReference type="EMBL" id="MDM4018887.1"/>
    </source>
</evidence>
<dbReference type="Gene3D" id="1.20.1600.10">
    <property type="entry name" value="Outer membrane efflux proteins (OEP)"/>
    <property type="match status" value="2"/>
</dbReference>
<comment type="caution">
    <text evidence="1">The sequence shown here is derived from an EMBL/GenBank/DDBJ whole genome shotgun (WGS) entry which is preliminary data.</text>
</comment>
<name>A0ABT7PQW9_9BACT</name>
<dbReference type="PANTHER" id="PTHR30203">
    <property type="entry name" value="OUTER MEMBRANE CATION EFFLUX PROTEIN"/>
    <property type="match status" value="1"/>
</dbReference>
<protein>
    <submittedName>
        <fullName evidence="1">TolC family protein</fullName>
    </submittedName>
</protein>
<dbReference type="Proteomes" id="UP001239462">
    <property type="component" value="Unassembled WGS sequence"/>
</dbReference>
<dbReference type="RefSeq" id="WP_289166889.1">
    <property type="nucleotide sequence ID" value="NZ_JASZZN010000027.1"/>
</dbReference>
<gene>
    <name evidence="1" type="ORF">QTN89_25765</name>
</gene>
<dbReference type="PANTHER" id="PTHR30203:SF33">
    <property type="entry name" value="BLR4455 PROTEIN"/>
    <property type="match status" value="1"/>
</dbReference>
<dbReference type="EMBL" id="JASZZN010000027">
    <property type="protein sequence ID" value="MDM4018887.1"/>
    <property type="molecule type" value="Genomic_DNA"/>
</dbReference>
<organism evidence="1 2">
    <name type="scientific">Roseiconus lacunae</name>
    <dbReference type="NCBI Taxonomy" id="2605694"/>
    <lineage>
        <taxon>Bacteria</taxon>
        <taxon>Pseudomonadati</taxon>
        <taxon>Planctomycetota</taxon>
        <taxon>Planctomycetia</taxon>
        <taxon>Pirellulales</taxon>
        <taxon>Pirellulaceae</taxon>
        <taxon>Roseiconus</taxon>
    </lineage>
</organism>
<dbReference type="SUPFAM" id="SSF56954">
    <property type="entry name" value="Outer membrane efflux proteins (OEP)"/>
    <property type="match status" value="2"/>
</dbReference>
<evidence type="ECO:0000313" key="2">
    <source>
        <dbReference type="Proteomes" id="UP001239462"/>
    </source>
</evidence>
<sequence>MNQMLCLGSKMCQFGFKQLRREKSVGRAAAVRPLILLFATLPVAAVSLQGCARSTYRKAADREAYCLIDSRKSDARWDIPNRAVEPQRHSRMYLAAEQDCAPKPPDDFAAHRYMVQPDCKEIPYYQKIATRHSVENPAWIDRLPKNETGTIDLTQPLMIDLALLHSRDYQGEFEQVYLRALDLSVNRFEFDTQWFGGAGLAYEANGEDLGNDRLLTVSDRLGFGRNLAGGGQFATSVVNSLTWNFPGNTVQAGSATIVSTFTQPLLRGAFRHVRLESLTQSERNLLYQVRDFARFRRLFYVGLTERYLGLLTQTQSIRNTENNVSNLRQNLVEHEFYEQLETVSQVQVDQVFQQYQNGRRSLLSAEQDLIGQQDNLKFAIGLPAWVTFDIDESLLEPFELVDPRIEALQDEAQELFIELVQYLPPTQAPIDVLQQHFDRYQELHREALERLPDVEAELRQWQARLATTDRTRFSDDDRLDFEQQSELAERIETLLADLRSDFATRDSFDTRVLEKLRNYEANPPSEEDTTEQPTFEEILKGVESLADVSIDDLLPNDDDNTAIIAWKAVSEAIGSKLREEIAELYVAQTQIRLFLIDIEPFSIPSEKAISFALQNRLDLMNSKALVMDQFRKVEVAADALESDLNLSGQVAIGSDSDSNSPFKLDSANNLYQLGLQFDGPLNRRVERNDYRAEQVAYQAAIRTFIADKDSIANEVRQILRRLEFSRLSFQIARQQVFAATRQVDQAQIDLRQSRAIDANLTIILLQALDGMLDAKNSLVQNWIDYRVQKMRLFAALELLYLDENGQWINEETGLDQVLNFQAIDPEYFPPQIVLAEESNSIDTDLAPPASDPVLAEEAMGELELIEAEIGTPDDAPREDN</sequence>
<reference evidence="1 2" key="1">
    <citation type="submission" date="2023-06" db="EMBL/GenBank/DDBJ databases">
        <title>Roseiconus lacunae JC819 isolated from Gulf of Mannar region, Tamil Nadu.</title>
        <authorList>
            <person name="Pk S."/>
            <person name="Ch S."/>
            <person name="Ch V.R."/>
        </authorList>
    </citation>
    <scope>NUCLEOTIDE SEQUENCE [LARGE SCALE GENOMIC DNA]</scope>
    <source>
        <strain evidence="1 2">JC819</strain>
    </source>
</reference>